<name>A0A0A0KB95_CUCSA</name>
<reference evidence="1 2" key="1">
    <citation type="journal article" date="2009" name="Nat. Genet.">
        <title>The genome of the cucumber, Cucumis sativus L.</title>
        <authorList>
            <person name="Huang S."/>
            <person name="Li R."/>
            <person name="Zhang Z."/>
            <person name="Li L."/>
            <person name="Gu X."/>
            <person name="Fan W."/>
            <person name="Lucas W.J."/>
            <person name="Wang X."/>
            <person name="Xie B."/>
            <person name="Ni P."/>
            <person name="Ren Y."/>
            <person name="Zhu H."/>
            <person name="Li J."/>
            <person name="Lin K."/>
            <person name="Jin W."/>
            <person name="Fei Z."/>
            <person name="Li G."/>
            <person name="Staub J."/>
            <person name="Kilian A."/>
            <person name="van der Vossen E.A."/>
            <person name="Wu Y."/>
            <person name="Guo J."/>
            <person name="He J."/>
            <person name="Jia Z."/>
            <person name="Ren Y."/>
            <person name="Tian G."/>
            <person name="Lu Y."/>
            <person name="Ruan J."/>
            <person name="Qian W."/>
            <person name="Wang M."/>
            <person name="Huang Q."/>
            <person name="Li B."/>
            <person name="Xuan Z."/>
            <person name="Cao J."/>
            <person name="Asan"/>
            <person name="Wu Z."/>
            <person name="Zhang J."/>
            <person name="Cai Q."/>
            <person name="Bai Y."/>
            <person name="Zhao B."/>
            <person name="Han Y."/>
            <person name="Li Y."/>
            <person name="Li X."/>
            <person name="Wang S."/>
            <person name="Shi Q."/>
            <person name="Liu S."/>
            <person name="Cho W.K."/>
            <person name="Kim J.Y."/>
            <person name="Xu Y."/>
            <person name="Heller-Uszynska K."/>
            <person name="Miao H."/>
            <person name="Cheng Z."/>
            <person name="Zhang S."/>
            <person name="Wu J."/>
            <person name="Yang Y."/>
            <person name="Kang H."/>
            <person name="Li M."/>
            <person name="Liang H."/>
            <person name="Ren X."/>
            <person name="Shi Z."/>
            <person name="Wen M."/>
            <person name="Jian M."/>
            <person name="Yang H."/>
            <person name="Zhang G."/>
            <person name="Yang Z."/>
            <person name="Chen R."/>
            <person name="Liu S."/>
            <person name="Li J."/>
            <person name="Ma L."/>
            <person name="Liu H."/>
            <person name="Zhou Y."/>
            <person name="Zhao J."/>
            <person name="Fang X."/>
            <person name="Li G."/>
            <person name="Fang L."/>
            <person name="Li Y."/>
            <person name="Liu D."/>
            <person name="Zheng H."/>
            <person name="Zhang Y."/>
            <person name="Qin N."/>
            <person name="Li Z."/>
            <person name="Yang G."/>
            <person name="Yang S."/>
            <person name="Bolund L."/>
            <person name="Kristiansen K."/>
            <person name="Zheng H."/>
            <person name="Li S."/>
            <person name="Zhang X."/>
            <person name="Yang H."/>
            <person name="Wang J."/>
            <person name="Sun R."/>
            <person name="Zhang B."/>
            <person name="Jiang S."/>
            <person name="Wang J."/>
            <person name="Du Y."/>
            <person name="Li S."/>
        </authorList>
    </citation>
    <scope>NUCLEOTIDE SEQUENCE [LARGE SCALE GENOMIC DNA]</scope>
    <source>
        <strain evidence="2">cv. 9930</strain>
    </source>
</reference>
<dbReference type="AlphaFoldDB" id="A0A0A0KB95"/>
<evidence type="ECO:0000313" key="2">
    <source>
        <dbReference type="Proteomes" id="UP000029981"/>
    </source>
</evidence>
<reference evidence="1 2" key="4">
    <citation type="journal article" date="2011" name="BMC Genomics">
        <title>RNA-Seq improves annotation of protein-coding genes in the cucumber genome.</title>
        <authorList>
            <person name="Li Z."/>
            <person name="Zhang Z."/>
            <person name="Yan P."/>
            <person name="Huang S."/>
            <person name="Fei Z."/>
            <person name="Lin K."/>
        </authorList>
    </citation>
    <scope>NUCLEOTIDE SEQUENCE [LARGE SCALE GENOMIC DNA]</scope>
    <source>
        <strain evidence="2">cv. 9930</strain>
    </source>
</reference>
<sequence>MSKILGDMYINGIDEEDRIGDSPSLGPKKIANKERKVRVSRKIDHVEAGFDV</sequence>
<accession>A0A0A0KB95</accession>
<reference evidence="1 2" key="3">
    <citation type="journal article" date="2010" name="BMC Genomics">
        <title>Transcriptome sequencing and comparative analysis of cucumber flowers with different sex types.</title>
        <authorList>
            <person name="Guo S."/>
            <person name="Zheng Y."/>
            <person name="Joung J.G."/>
            <person name="Liu S."/>
            <person name="Zhang Z."/>
            <person name="Crasta O.R."/>
            <person name="Sobral B.W."/>
            <person name="Xu Y."/>
            <person name="Huang S."/>
            <person name="Fei Z."/>
        </authorList>
    </citation>
    <scope>NUCLEOTIDE SEQUENCE [LARGE SCALE GENOMIC DNA]</scope>
    <source>
        <strain evidence="2">cv. 9930</strain>
    </source>
</reference>
<organism evidence="1 2">
    <name type="scientific">Cucumis sativus</name>
    <name type="common">Cucumber</name>
    <dbReference type="NCBI Taxonomy" id="3659"/>
    <lineage>
        <taxon>Eukaryota</taxon>
        <taxon>Viridiplantae</taxon>
        <taxon>Streptophyta</taxon>
        <taxon>Embryophyta</taxon>
        <taxon>Tracheophyta</taxon>
        <taxon>Spermatophyta</taxon>
        <taxon>Magnoliopsida</taxon>
        <taxon>eudicotyledons</taxon>
        <taxon>Gunneridae</taxon>
        <taxon>Pentapetalae</taxon>
        <taxon>rosids</taxon>
        <taxon>fabids</taxon>
        <taxon>Cucurbitales</taxon>
        <taxon>Cucurbitaceae</taxon>
        <taxon>Benincaseae</taxon>
        <taxon>Cucumis</taxon>
    </lineage>
</organism>
<dbReference type="Proteomes" id="UP000029981">
    <property type="component" value="Chromosome 6"/>
</dbReference>
<dbReference type="Gramene" id="KGN46114">
    <property type="protein sequence ID" value="KGN46114"/>
    <property type="gene ID" value="Csa_6G054860"/>
</dbReference>
<gene>
    <name evidence="1" type="ORF">Csa_6G054860</name>
</gene>
<keyword evidence="2" id="KW-1185">Reference proteome</keyword>
<proteinExistence type="predicted"/>
<reference evidence="1 2" key="2">
    <citation type="journal article" date="2009" name="PLoS ONE">
        <title>An integrated genetic and cytogenetic map of the cucumber genome.</title>
        <authorList>
            <person name="Ren Y."/>
            <person name="Zhang Z."/>
            <person name="Liu J."/>
            <person name="Staub J.E."/>
            <person name="Han Y."/>
            <person name="Cheng Z."/>
            <person name="Li X."/>
            <person name="Lu J."/>
            <person name="Miao H."/>
            <person name="Kang H."/>
            <person name="Xie B."/>
            <person name="Gu X."/>
            <person name="Wang X."/>
            <person name="Du Y."/>
            <person name="Jin W."/>
            <person name="Huang S."/>
        </authorList>
    </citation>
    <scope>NUCLEOTIDE SEQUENCE [LARGE SCALE GENOMIC DNA]</scope>
    <source>
        <strain evidence="2">cv. 9930</strain>
    </source>
</reference>
<protein>
    <submittedName>
        <fullName evidence="1">Uncharacterized protein</fullName>
    </submittedName>
</protein>
<evidence type="ECO:0000313" key="1">
    <source>
        <dbReference type="EMBL" id="KGN46114.1"/>
    </source>
</evidence>
<dbReference type="EMBL" id="CM002927">
    <property type="protein sequence ID" value="KGN46114.1"/>
    <property type="molecule type" value="Genomic_DNA"/>
</dbReference>